<dbReference type="SUPFAM" id="SSF56935">
    <property type="entry name" value="Porins"/>
    <property type="match status" value="1"/>
</dbReference>
<dbReference type="Proteomes" id="UP000256779">
    <property type="component" value="Unassembled WGS sequence"/>
</dbReference>
<dbReference type="InterPro" id="IPR008969">
    <property type="entry name" value="CarboxyPept-like_regulatory"/>
</dbReference>
<dbReference type="Pfam" id="PF07715">
    <property type="entry name" value="Plug"/>
    <property type="match status" value="1"/>
</dbReference>
<accession>A0A3D9LGW9</accession>
<dbReference type="AlphaFoldDB" id="A0A3D9LGW9"/>
<dbReference type="Gene3D" id="2.60.40.1120">
    <property type="entry name" value="Carboxypeptidase-like, regulatory domain"/>
    <property type="match status" value="1"/>
</dbReference>
<reference evidence="3 4" key="1">
    <citation type="submission" date="2018-07" db="EMBL/GenBank/DDBJ databases">
        <title>Genomic Encyclopedia of Type Strains, Phase IV (KMG-IV): sequencing the most valuable type-strain genomes for metagenomic binning, comparative biology and taxonomic classification.</title>
        <authorList>
            <person name="Goeker M."/>
        </authorList>
    </citation>
    <scope>NUCLEOTIDE SEQUENCE [LARGE SCALE GENOMIC DNA]</scope>
    <source>
        <strain evidence="3 4">DSM 4134</strain>
    </source>
</reference>
<comment type="caution">
    <text evidence="3">The sequence shown here is derived from an EMBL/GenBank/DDBJ whole genome shotgun (WGS) entry which is preliminary data.</text>
</comment>
<sequence>MNPLTFFRLLLVLDLMLYTTTQLSAQNTQTVRGRLIDQDAQTPLIGATIQVLGSSPIIGSSTDTNGAFKLTNVPLGRITLLATYLGYEDRVIPNVLVSSGKEVVLEISLLESVENLDAVVVAATQKSEVLNEMALISARTFSVEETKRYAGALSDPARMVSGYAGVTGNAEGNNDIVVRGNSPRGILWRLEGVEIPNPNHFANEGATGGPINALNSNMLDNSDFFSGAFAPEYGNALSGVFDMRFKKGNNETREYTAGASVFGIDFAAEGPFTKGYRGSYIANYRYSSLQLIADLGFLEFGGIPKYQDASFNVALPLGKNDYLTTFGLGGISEIAVEEEEEDGTRQYKGTMGADLGILGVSHTHFFGNDAFIKNTLSVSATALSTEDHLPDNNNQFRYMGASKINKTTYRLASTYNLKLNARHKLETGTIGSLLSYNAFAEAFNFEEEAIQTQLDDEGNTYTLQAFASWKYRPSSTWTITSGLHTLYYGLNGSYTLEPRIGARWDATDRHHFTLGAGLHSRLESITSYLAKRPTNSGTETPNKHLKPTKALHLVGGYGLAIGRNTHLKAELYYQHLYDVPVVDDPTSHFSLLNSTESFETRQLVNEGTGRNFGLELTLERYFAEGFYYMLTASVYESFYTAKDGVERNTAFNGNYATNFLAGKEMAFGNPDKRRTFFVNTKISLLGGARYTPIDLEASRNTGDEVRNEDKPWSEKGDDIFFINLAMGIRRDKRNTTREFKIDISNVTNHQGIVNEYYQHGSQEIIQSPQLPFLPNIAYMIKF</sequence>
<dbReference type="SUPFAM" id="SSF49464">
    <property type="entry name" value="Carboxypeptidase regulatory domain-like"/>
    <property type="match status" value="1"/>
</dbReference>
<feature type="domain" description="TonB-dependent receptor plug" evidence="2">
    <location>
        <begin position="145"/>
        <end position="240"/>
    </location>
</feature>
<feature type="signal peptide" evidence="1">
    <location>
        <begin position="1"/>
        <end position="25"/>
    </location>
</feature>
<gene>
    <name evidence="3" type="ORF">C7460_101158</name>
</gene>
<proteinExistence type="predicted"/>
<name>A0A3D9LGW9_MARFU</name>
<organism evidence="3 4">
    <name type="scientific">Marinoscillum furvescens DSM 4134</name>
    <dbReference type="NCBI Taxonomy" id="1122208"/>
    <lineage>
        <taxon>Bacteria</taxon>
        <taxon>Pseudomonadati</taxon>
        <taxon>Bacteroidota</taxon>
        <taxon>Cytophagia</taxon>
        <taxon>Cytophagales</taxon>
        <taxon>Reichenbachiellaceae</taxon>
        <taxon>Marinoscillum</taxon>
    </lineage>
</organism>
<dbReference type="Pfam" id="PF13715">
    <property type="entry name" value="CarbopepD_reg_2"/>
    <property type="match status" value="1"/>
</dbReference>
<evidence type="ECO:0000256" key="1">
    <source>
        <dbReference type="SAM" id="SignalP"/>
    </source>
</evidence>
<keyword evidence="4" id="KW-1185">Reference proteome</keyword>
<protein>
    <submittedName>
        <fullName evidence="3">TonB-dependent receptor-like protein</fullName>
    </submittedName>
</protein>
<dbReference type="InterPro" id="IPR012910">
    <property type="entry name" value="Plug_dom"/>
</dbReference>
<dbReference type="Gene3D" id="2.170.130.10">
    <property type="entry name" value="TonB-dependent receptor, plug domain"/>
    <property type="match status" value="1"/>
</dbReference>
<dbReference type="InterPro" id="IPR037066">
    <property type="entry name" value="Plug_dom_sf"/>
</dbReference>
<evidence type="ECO:0000313" key="4">
    <source>
        <dbReference type="Proteomes" id="UP000256779"/>
    </source>
</evidence>
<evidence type="ECO:0000259" key="2">
    <source>
        <dbReference type="Pfam" id="PF07715"/>
    </source>
</evidence>
<keyword evidence="3" id="KW-0675">Receptor</keyword>
<dbReference type="OrthoDB" id="9804995at2"/>
<feature type="chain" id="PRO_5017562728" evidence="1">
    <location>
        <begin position="26"/>
        <end position="782"/>
    </location>
</feature>
<keyword evidence="1" id="KW-0732">Signal</keyword>
<evidence type="ECO:0000313" key="3">
    <source>
        <dbReference type="EMBL" id="REE05641.1"/>
    </source>
</evidence>
<dbReference type="EMBL" id="QREG01000001">
    <property type="protein sequence ID" value="REE05641.1"/>
    <property type="molecule type" value="Genomic_DNA"/>
</dbReference>
<dbReference type="RefSeq" id="WP_115866154.1">
    <property type="nucleotide sequence ID" value="NZ_QREG01000001.1"/>
</dbReference>